<organism evidence="2 3">
    <name type="scientific">Colocasia esculenta</name>
    <name type="common">Wild taro</name>
    <name type="synonym">Arum esculentum</name>
    <dbReference type="NCBI Taxonomy" id="4460"/>
    <lineage>
        <taxon>Eukaryota</taxon>
        <taxon>Viridiplantae</taxon>
        <taxon>Streptophyta</taxon>
        <taxon>Embryophyta</taxon>
        <taxon>Tracheophyta</taxon>
        <taxon>Spermatophyta</taxon>
        <taxon>Magnoliopsida</taxon>
        <taxon>Liliopsida</taxon>
        <taxon>Araceae</taxon>
        <taxon>Aroideae</taxon>
        <taxon>Colocasieae</taxon>
        <taxon>Colocasia</taxon>
    </lineage>
</organism>
<evidence type="ECO:0000313" key="3">
    <source>
        <dbReference type="Proteomes" id="UP000652761"/>
    </source>
</evidence>
<protein>
    <submittedName>
        <fullName evidence="2">Uncharacterized protein</fullName>
    </submittedName>
</protein>
<feature type="coiled-coil region" evidence="1">
    <location>
        <begin position="89"/>
        <end position="116"/>
    </location>
</feature>
<dbReference type="AlphaFoldDB" id="A0A843VEF6"/>
<sequence length="134" mass="14724">MPLVGHPMPWPNGSLFVEGFNGSPGSAGKTLAELGNGASLGGLNNEDRYNNASARERKGSCNFFMWCDDFLAIGRSCSGKCECNRDEVMQKLVEENEILRKRVQELQLQLEKKTRIAASLGRVISTLTTEEADN</sequence>
<evidence type="ECO:0000256" key="1">
    <source>
        <dbReference type="SAM" id="Coils"/>
    </source>
</evidence>
<reference evidence="2" key="1">
    <citation type="submission" date="2017-07" db="EMBL/GenBank/DDBJ databases">
        <title>Taro Niue Genome Assembly and Annotation.</title>
        <authorList>
            <person name="Atibalentja N."/>
            <person name="Keating K."/>
            <person name="Fields C.J."/>
        </authorList>
    </citation>
    <scope>NUCLEOTIDE SEQUENCE</scope>
    <source>
        <strain evidence="2">Niue_2</strain>
        <tissue evidence="2">Leaf</tissue>
    </source>
</reference>
<comment type="caution">
    <text evidence="2">The sequence shown here is derived from an EMBL/GenBank/DDBJ whole genome shotgun (WGS) entry which is preliminary data.</text>
</comment>
<dbReference type="EMBL" id="NMUH01001494">
    <property type="protein sequence ID" value="MQL92867.1"/>
    <property type="molecule type" value="Genomic_DNA"/>
</dbReference>
<name>A0A843VEF6_COLES</name>
<keyword evidence="1" id="KW-0175">Coiled coil</keyword>
<accession>A0A843VEF6</accession>
<dbReference type="Proteomes" id="UP000652761">
    <property type="component" value="Unassembled WGS sequence"/>
</dbReference>
<keyword evidence="3" id="KW-1185">Reference proteome</keyword>
<evidence type="ECO:0000313" key="2">
    <source>
        <dbReference type="EMBL" id="MQL92867.1"/>
    </source>
</evidence>
<gene>
    <name evidence="2" type="ORF">Taro_025503</name>
</gene>
<proteinExistence type="predicted"/>